<feature type="domain" description="Disintegrin" evidence="6">
    <location>
        <begin position="358"/>
        <end position="452"/>
    </location>
</feature>
<dbReference type="Pfam" id="PF00200">
    <property type="entry name" value="Disintegrin"/>
    <property type="match status" value="1"/>
</dbReference>
<protein>
    <submittedName>
        <fullName evidence="8">A disintegrin and metallopeptidase domain 32</fullName>
    </submittedName>
</protein>
<dbReference type="OMA" id="GWQCLCP"/>
<dbReference type="Gene3D" id="3.40.390.10">
    <property type="entry name" value="Collagenase (Catalytic Domain)"/>
    <property type="match status" value="1"/>
</dbReference>
<sequence length="691" mass="77166">VQIVVPEKIQRRTESEGQISYVIPIDNKPYVVHLNKSYFLADHFMVYLYNQGSVSSQTAVCYYQGYVEGYPNSVVTISTCSGLRGTLQFEDVSYGIQPLESSVKFQHVIYKSGNENNELESLDKNSRSLENQQVNSEIFVNENPKLSSQNLPPLYLEMHIVVDKALYNYFGSDSMVVTTKIIEAISLVNSVFAQLKVSIVLSSLEMWSDGNKISTDGEADELLYRFLEWKQPYLILRPHDIAYLLIYSDYPDYVGAAFPGKMCVTRYSAGIIMFPKGLTLVSLSVIVTQMLGLSLGMSYDDPMSCHCSKIICIMNPKAMQFTGIKTFSDCSQSAFESFVSNMGAKCLQNKPQMQVSPGSFCGNKIVEGNEVCDCGTPAECGTNNCCDPQTCMLKRGNSCISDNPDQESLCCEECQFSLQGRECRPSRNQDCDVPEVCNGSSGSCPPDVYIHSGNVCKNKYICYEGYCHDLDERCERHFGKGARNAPFACYEEIQGQTDRFGNCGKDKYNRFVFCGWRNLLCGRLICTYPSRIPYLPSTNTSSVIYAYVRDKVCITEDFGPDPKLDKLRIQTGPECDTNRICVNSVCIETSTIRLKARKCNEKCSGNGVCTSVGTCRCFGDYLPPNCRSRSKASELPVKNDLIVESPSGRDEKKWLLSLYIALSILIMATLVAAAWIGLNKWLTIEEESQSS</sequence>
<dbReference type="SMART" id="SM00608">
    <property type="entry name" value="ACR"/>
    <property type="match status" value="1"/>
</dbReference>
<dbReference type="PANTHER" id="PTHR11905">
    <property type="entry name" value="ADAM A DISINTEGRIN AND METALLOPROTEASE DOMAIN"/>
    <property type="match status" value="1"/>
</dbReference>
<comment type="caution">
    <text evidence="4">Lacks conserved residue(s) required for the propagation of feature annotation.</text>
</comment>
<feature type="transmembrane region" description="Helical" evidence="5">
    <location>
        <begin position="654"/>
        <end position="678"/>
    </location>
</feature>
<dbReference type="Gene3D" id="4.10.70.10">
    <property type="entry name" value="Disintegrin domain"/>
    <property type="match status" value="1"/>
</dbReference>
<dbReference type="InterPro" id="IPR034027">
    <property type="entry name" value="Reprolysin_adamalysin"/>
</dbReference>
<keyword evidence="3 4" id="KW-1015">Disulfide bond</keyword>
<dbReference type="Pfam" id="PF08516">
    <property type="entry name" value="ADAM_CR"/>
    <property type="match status" value="1"/>
</dbReference>
<dbReference type="InterPro" id="IPR002870">
    <property type="entry name" value="Peptidase_M12B_N"/>
</dbReference>
<dbReference type="InterPro" id="IPR024079">
    <property type="entry name" value="MetalloPept_cat_dom_sf"/>
</dbReference>
<dbReference type="GO" id="GO:0007155">
    <property type="term" value="P:cell adhesion"/>
    <property type="evidence" value="ECO:0007669"/>
    <property type="project" value="TreeGrafter"/>
</dbReference>
<evidence type="ECO:0000313" key="8">
    <source>
        <dbReference type="Ensembl" id="ENSJJAP00000000353.1"/>
    </source>
</evidence>
<dbReference type="CDD" id="cd04269">
    <property type="entry name" value="ZnMc_adamalysin_II_like"/>
    <property type="match status" value="1"/>
</dbReference>
<dbReference type="GO" id="GO:0008584">
    <property type="term" value="P:male gonad development"/>
    <property type="evidence" value="ECO:0007669"/>
    <property type="project" value="TreeGrafter"/>
</dbReference>
<dbReference type="SUPFAM" id="SSF57552">
    <property type="entry name" value="Blood coagulation inhibitor (disintegrin)"/>
    <property type="match status" value="1"/>
</dbReference>
<dbReference type="GO" id="GO:0007339">
    <property type="term" value="P:binding of sperm to zona pellucida"/>
    <property type="evidence" value="ECO:0007669"/>
    <property type="project" value="TreeGrafter"/>
</dbReference>
<evidence type="ECO:0000259" key="7">
    <source>
        <dbReference type="PROSITE" id="PS50215"/>
    </source>
</evidence>
<name>A0A8C5JZQ1_JACJA</name>
<reference evidence="8" key="1">
    <citation type="submission" date="2025-08" db="UniProtKB">
        <authorList>
            <consortium name="Ensembl"/>
        </authorList>
    </citation>
    <scope>IDENTIFICATION</scope>
</reference>
<dbReference type="InterPro" id="IPR036436">
    <property type="entry name" value="Disintegrin_dom_sf"/>
</dbReference>
<dbReference type="InterPro" id="IPR001590">
    <property type="entry name" value="Peptidase_M12B"/>
</dbReference>
<organism evidence="8 9">
    <name type="scientific">Jaculus jaculus</name>
    <name type="common">Lesser Egyptian jerboa</name>
    <dbReference type="NCBI Taxonomy" id="51337"/>
    <lineage>
        <taxon>Eukaryota</taxon>
        <taxon>Metazoa</taxon>
        <taxon>Chordata</taxon>
        <taxon>Craniata</taxon>
        <taxon>Vertebrata</taxon>
        <taxon>Euteleostomi</taxon>
        <taxon>Mammalia</taxon>
        <taxon>Eutheria</taxon>
        <taxon>Euarchontoglires</taxon>
        <taxon>Glires</taxon>
        <taxon>Rodentia</taxon>
        <taxon>Myomorpha</taxon>
        <taxon>Dipodoidea</taxon>
        <taxon>Dipodidae</taxon>
        <taxon>Dipodinae</taxon>
        <taxon>Jaculus</taxon>
    </lineage>
</organism>
<evidence type="ECO:0000256" key="1">
    <source>
        <dbReference type="ARBA" id="ARBA00004167"/>
    </source>
</evidence>
<keyword evidence="5" id="KW-0472">Membrane</keyword>
<dbReference type="InterPro" id="IPR006586">
    <property type="entry name" value="ADAM_Cys-rich"/>
</dbReference>
<dbReference type="Pfam" id="PF01421">
    <property type="entry name" value="Reprolysin"/>
    <property type="match status" value="1"/>
</dbReference>
<feature type="disulfide bond" evidence="4">
    <location>
        <begin position="307"/>
        <end position="312"/>
    </location>
</feature>
<dbReference type="PANTHER" id="PTHR11905:SF24">
    <property type="entry name" value="DISINTEGRIN AND METALLOPROTEINASE DOMAIN-CONTAINING PROTEIN 32"/>
    <property type="match status" value="1"/>
</dbReference>
<dbReference type="GO" id="GO:0005886">
    <property type="term" value="C:plasma membrane"/>
    <property type="evidence" value="ECO:0007669"/>
    <property type="project" value="TreeGrafter"/>
</dbReference>
<proteinExistence type="predicted"/>
<dbReference type="FunFam" id="4.10.70.10:FF:000003">
    <property type="entry name" value="Disintegrin and metalloproteinase domain-containing protein 17"/>
    <property type="match status" value="1"/>
</dbReference>
<evidence type="ECO:0000256" key="5">
    <source>
        <dbReference type="SAM" id="Phobius"/>
    </source>
</evidence>
<dbReference type="Pfam" id="PF01562">
    <property type="entry name" value="Pep_M12B_propep"/>
    <property type="match status" value="1"/>
</dbReference>
<dbReference type="GO" id="GO:0004222">
    <property type="term" value="F:metalloendopeptidase activity"/>
    <property type="evidence" value="ECO:0007669"/>
    <property type="project" value="InterPro"/>
</dbReference>
<keyword evidence="5" id="KW-1133">Transmembrane helix</keyword>
<dbReference type="InterPro" id="IPR001762">
    <property type="entry name" value="Disintegrin_dom"/>
</dbReference>
<dbReference type="AlphaFoldDB" id="A0A8C5JZQ1"/>
<comment type="subcellular location">
    <subcellularLocation>
        <location evidence="1">Membrane</location>
        <topology evidence="1">Single-pass membrane protein</topology>
    </subcellularLocation>
</comment>
<keyword evidence="2 5" id="KW-0812">Transmembrane</keyword>
<gene>
    <name evidence="8" type="primary">LOC101600783</name>
</gene>
<evidence type="ECO:0000256" key="2">
    <source>
        <dbReference type="ARBA" id="ARBA00022692"/>
    </source>
</evidence>
<evidence type="ECO:0000259" key="6">
    <source>
        <dbReference type="PROSITE" id="PS50214"/>
    </source>
</evidence>
<dbReference type="PROSITE" id="PS50215">
    <property type="entry name" value="ADAM_MEPRO"/>
    <property type="match status" value="1"/>
</dbReference>
<dbReference type="SMART" id="SM00050">
    <property type="entry name" value="DISIN"/>
    <property type="match status" value="1"/>
</dbReference>
<evidence type="ECO:0000256" key="3">
    <source>
        <dbReference type="ARBA" id="ARBA00023157"/>
    </source>
</evidence>
<dbReference type="Proteomes" id="UP000694385">
    <property type="component" value="Unassembled WGS sequence"/>
</dbReference>
<dbReference type="GeneTree" id="ENSGT00940000161015"/>
<dbReference type="SUPFAM" id="SSF55486">
    <property type="entry name" value="Metalloproteases ('zincins'), catalytic domain"/>
    <property type="match status" value="1"/>
</dbReference>
<evidence type="ECO:0000313" key="9">
    <source>
        <dbReference type="Proteomes" id="UP000694385"/>
    </source>
</evidence>
<evidence type="ECO:0000256" key="4">
    <source>
        <dbReference type="PROSITE-ProRule" id="PRU00276"/>
    </source>
</evidence>
<reference evidence="8" key="2">
    <citation type="submission" date="2025-09" db="UniProtKB">
        <authorList>
            <consortium name="Ensembl"/>
        </authorList>
    </citation>
    <scope>IDENTIFICATION</scope>
</reference>
<dbReference type="Ensembl" id="ENSJJAT00000000383.1">
    <property type="protein sequence ID" value="ENSJJAP00000000353.1"/>
    <property type="gene ID" value="ENSJJAG00000000295.1"/>
</dbReference>
<keyword evidence="9" id="KW-1185">Reference proteome</keyword>
<feature type="domain" description="Peptidase M12B" evidence="7">
    <location>
        <begin position="154"/>
        <end position="351"/>
    </location>
</feature>
<dbReference type="PROSITE" id="PS50214">
    <property type="entry name" value="DISINTEGRIN_2"/>
    <property type="match status" value="1"/>
</dbReference>
<accession>A0A8C5JZQ1</accession>
<dbReference type="GO" id="GO:0009986">
    <property type="term" value="C:cell surface"/>
    <property type="evidence" value="ECO:0007669"/>
    <property type="project" value="Ensembl"/>
</dbReference>
<dbReference type="GO" id="GO:0006508">
    <property type="term" value="P:proteolysis"/>
    <property type="evidence" value="ECO:0007669"/>
    <property type="project" value="InterPro"/>
</dbReference>